<dbReference type="OrthoDB" id="2684446at2759"/>
<feature type="region of interest" description="Disordered" evidence="1">
    <location>
        <begin position="160"/>
        <end position="226"/>
    </location>
</feature>
<feature type="compositionally biased region" description="Polar residues" evidence="1">
    <location>
        <begin position="203"/>
        <end position="221"/>
    </location>
</feature>
<dbReference type="EMBL" id="KN838547">
    <property type="protein sequence ID" value="KIK07483.1"/>
    <property type="molecule type" value="Genomic_DNA"/>
</dbReference>
<dbReference type="HOGENOM" id="CLU_304205_0_0_1"/>
<feature type="compositionally biased region" description="Basic and acidic residues" evidence="1">
    <location>
        <begin position="956"/>
        <end position="966"/>
    </location>
</feature>
<proteinExistence type="predicted"/>
<name>A0A0C9YHM2_9AGAR</name>
<gene>
    <name evidence="2" type="ORF">K443DRAFT_673400</name>
</gene>
<accession>A0A0C9YHM2</accession>
<feature type="region of interest" description="Disordered" evidence="1">
    <location>
        <begin position="661"/>
        <end position="701"/>
    </location>
</feature>
<evidence type="ECO:0000313" key="3">
    <source>
        <dbReference type="Proteomes" id="UP000054477"/>
    </source>
</evidence>
<feature type="region of interest" description="Disordered" evidence="1">
    <location>
        <begin position="27"/>
        <end position="124"/>
    </location>
</feature>
<feature type="region of interest" description="Disordered" evidence="1">
    <location>
        <begin position="336"/>
        <end position="371"/>
    </location>
</feature>
<feature type="region of interest" description="Disordered" evidence="1">
    <location>
        <begin position="953"/>
        <end position="977"/>
    </location>
</feature>
<evidence type="ECO:0000313" key="2">
    <source>
        <dbReference type="EMBL" id="KIK07483.1"/>
    </source>
</evidence>
<feature type="compositionally biased region" description="Basic and acidic residues" evidence="1">
    <location>
        <begin position="399"/>
        <end position="419"/>
    </location>
</feature>
<reference evidence="3" key="2">
    <citation type="submission" date="2015-01" db="EMBL/GenBank/DDBJ databases">
        <title>Evolutionary Origins and Diversification of the Mycorrhizal Mutualists.</title>
        <authorList>
            <consortium name="DOE Joint Genome Institute"/>
            <consortium name="Mycorrhizal Genomics Consortium"/>
            <person name="Kohler A."/>
            <person name="Kuo A."/>
            <person name="Nagy L.G."/>
            <person name="Floudas D."/>
            <person name="Copeland A."/>
            <person name="Barry K.W."/>
            <person name="Cichocki N."/>
            <person name="Veneault-Fourrey C."/>
            <person name="LaButti K."/>
            <person name="Lindquist E.A."/>
            <person name="Lipzen A."/>
            <person name="Lundell T."/>
            <person name="Morin E."/>
            <person name="Murat C."/>
            <person name="Riley R."/>
            <person name="Ohm R."/>
            <person name="Sun H."/>
            <person name="Tunlid A."/>
            <person name="Henrissat B."/>
            <person name="Grigoriev I.V."/>
            <person name="Hibbett D.S."/>
            <person name="Martin F."/>
        </authorList>
    </citation>
    <scope>NUCLEOTIDE SEQUENCE [LARGE SCALE GENOMIC DNA]</scope>
    <source>
        <strain evidence="3">LaAM-08-1</strain>
    </source>
</reference>
<dbReference type="STRING" id="1095629.A0A0C9YHM2"/>
<feature type="compositionally biased region" description="Low complexity" evidence="1">
    <location>
        <begin position="100"/>
        <end position="122"/>
    </location>
</feature>
<protein>
    <submittedName>
        <fullName evidence="2">Unplaced genomic scaffold K443scaffold_12, whole genome shotgun sequence</fullName>
    </submittedName>
</protein>
<feature type="compositionally biased region" description="Basic and acidic residues" evidence="1">
    <location>
        <begin position="667"/>
        <end position="684"/>
    </location>
</feature>
<feature type="region of interest" description="Disordered" evidence="1">
    <location>
        <begin position="389"/>
        <end position="437"/>
    </location>
</feature>
<organism evidence="2 3">
    <name type="scientific">Laccaria amethystina LaAM-08-1</name>
    <dbReference type="NCBI Taxonomy" id="1095629"/>
    <lineage>
        <taxon>Eukaryota</taxon>
        <taxon>Fungi</taxon>
        <taxon>Dikarya</taxon>
        <taxon>Basidiomycota</taxon>
        <taxon>Agaricomycotina</taxon>
        <taxon>Agaricomycetes</taxon>
        <taxon>Agaricomycetidae</taxon>
        <taxon>Agaricales</taxon>
        <taxon>Agaricineae</taxon>
        <taxon>Hydnangiaceae</taxon>
        <taxon>Laccaria</taxon>
    </lineage>
</organism>
<dbReference type="AlphaFoldDB" id="A0A0C9YHM2"/>
<keyword evidence="3" id="KW-1185">Reference proteome</keyword>
<evidence type="ECO:0000256" key="1">
    <source>
        <dbReference type="SAM" id="MobiDB-lite"/>
    </source>
</evidence>
<sequence>MKFRLSKPVVAAVPSKKPIVTFSTALYDDPAFSPDPRSHPYFATEYNWASPPAPGHPTLTGQRRRRSFDTHDATAEAEVDSFQLLQPPNSPTSPDGGDEPQSTSYPPPSSTSNTISLSSVPSAPTHTSILSRALMNTKDSTRKRGSLLSWLKEAQPNMGSLSNVIKPSQSHHDVAPPPYEANPTKVTKPEMLTALTSDRRSAPPSQLETTPASIQNRTNQRGPAPNLRRLRDLDRIDELDESNPLGIALHHRGPYEAVHSSVQSGVQMPLGHFHEHHDRALQDVYTPPEAPVGVPLNLSPGQILPRNFRRQQAKPPRLRSGEVLLLPAGQLEASRSVPQESVIPPRHRAQLSAGGHATPRYRNRPPRRAVDSPFDGPAIQIGMAMMQLSASPPAPNDFTYERGEAQEHESEVDPYDLTHLEPSTGKDASSLAHPGTHLNLGQKQLAGVGYLQQKSEKGGSLTPHWTAEQVVMNSDRLTLQKRSVGDDSRQVHLPHDIVAWEVEGTAAQRQEGCPPKFAPPIDFQVTQNAATIHEPTNPISSSPTKIFQHKGGENGQAFFAQSEIRNEKDPPPYPPQTKNSGNAALQQTNGVANKEPNDFRQSGRVVDAQGHHYPFDDVVQHQSIRNEIHPYRTTIGNQHGGPISYEADLRRYEVPDRPLQDCEPAEGDERHIDRINADGQDNRRAATGPPRSAPKSKNLLQHHHPFTQKRISWLNEGSIEGQPRPPSDPFQTDTTQFVGTTLQGTHQPSDHAHKNQQMNFLHHHHLFAHAEVYSEPQVKLYGDDHSSNPIPYKHNRNTHGTSVNLHDDGQYTNLHSMEGSARDQSSYSQTISSQPKEVTPAYLYPRSGAKQLPHFLPKKLVMPTPLQPSNLLPTPPYQYPSSLQTYPRFQPIPSRSPSPVGPMPPILENANRLLHDPPRRKLKKRPSVIVHPLKRTPATAISFPPDLIPSTNVEKSTFRTRTERPPNRVLSKRRTKF</sequence>
<dbReference type="Proteomes" id="UP000054477">
    <property type="component" value="Unassembled WGS sequence"/>
</dbReference>
<reference evidence="2 3" key="1">
    <citation type="submission" date="2014-04" db="EMBL/GenBank/DDBJ databases">
        <authorList>
            <consortium name="DOE Joint Genome Institute"/>
            <person name="Kuo A."/>
            <person name="Kohler A."/>
            <person name="Nagy L.G."/>
            <person name="Floudas D."/>
            <person name="Copeland A."/>
            <person name="Barry K.W."/>
            <person name="Cichocki N."/>
            <person name="Veneault-Fourrey C."/>
            <person name="LaButti K."/>
            <person name="Lindquist E.A."/>
            <person name="Lipzen A."/>
            <person name="Lundell T."/>
            <person name="Morin E."/>
            <person name="Murat C."/>
            <person name="Sun H."/>
            <person name="Tunlid A."/>
            <person name="Henrissat B."/>
            <person name="Grigoriev I.V."/>
            <person name="Hibbett D.S."/>
            <person name="Martin F."/>
            <person name="Nordberg H.P."/>
            <person name="Cantor M.N."/>
            <person name="Hua S.X."/>
        </authorList>
    </citation>
    <scope>NUCLEOTIDE SEQUENCE [LARGE SCALE GENOMIC DNA]</scope>
    <source>
        <strain evidence="2 3">LaAM-08-1</strain>
    </source>
</reference>